<dbReference type="PROSITE" id="PS00486">
    <property type="entry name" value="DNA_MISMATCH_REPAIR_2"/>
    <property type="match status" value="1"/>
</dbReference>
<dbReference type="RefSeq" id="WP_339095577.1">
    <property type="nucleotide sequence ID" value="NZ_CP149782.1"/>
</dbReference>
<dbReference type="InterPro" id="IPR007860">
    <property type="entry name" value="DNA_mmatch_repair_MutS_con_dom"/>
</dbReference>
<dbReference type="Pfam" id="PF05192">
    <property type="entry name" value="MutS_III"/>
    <property type="match status" value="1"/>
</dbReference>
<dbReference type="GO" id="GO:0030983">
    <property type="term" value="F:mismatched DNA binding"/>
    <property type="evidence" value="ECO:0007669"/>
    <property type="project" value="InterPro"/>
</dbReference>
<dbReference type="NCBIfam" id="TIGR01070">
    <property type="entry name" value="mutS1"/>
    <property type="match status" value="1"/>
</dbReference>
<sequence length="850" mass="91995">MPVVPSSRLAQSVLKGTGTGTLPPMLEQYVAMRDEVAAQLPHAILLFQVGDFYETFGEDAERTARLLGLALTHKSSKDFSTPMAGIPLRTLDGFVEKLLAAGVCVAVADQVEEPGSGLVERKVVQLLTPGTVTEERHLSADENYLAAVATGEGYALALLDVSTGEFRAAAFHTRLALYDELSRCRAREVLLAPELGSNPALLADFQTRFPVMLSPANFDEAAAQAEIAATLGEIPGTLNTAALRRACGAVLGYARLTQQGRLDMVRRVVRFEPGAHMRLGEAAVRALELFHAQSPQGVTLMDTLAQTRTAGGRRRLRAWLRSPLLDELSIRARLDAVEALTRAPDLRGGVRSLLYRAHDLERLAARVSTRRAAPREVAALARTLELLPEADRLLLGHEGLLGHIRARLAALPEVVTRIRAALVDEPPLRLGEGGLIREGFHAELDDLRAQALSHREWLAALEVSERERTGIGSLKVGFNNVFGYYLEVTSAHLSKVPADYRQIATLKDRARFTRPDLREREREIARLEAAAGRLEVEVFTELRDALAAHAEALGEAAGALAELDVLSALAEIAVDCGWTRPQTTSGDTRLRQARHPVVERATGGKFVPNDAELGRGRHTLLLTGPNMAGKSTYLRTVALCALLHQIGSFVPADSAELPIYDAIHTRIGASDDLAGGRSTFMVEMTELATILHGVTSRSLVILDEVGRGTSTLDGLAIAQAALEHLHAAGAHTLFATHYFELTRLELDHPGLVNLHVAAEEDETGLTFYHQVIPGAARQSYGVEVAKLAGLPAPVTARAARLLTSLNAQGDDGKLRRELAALDLGRLTPMQALELLHGWQHDLLGEAHEQQ</sequence>
<keyword evidence="7 10" id="KW-0234">DNA repair</keyword>
<evidence type="ECO:0000313" key="12">
    <source>
        <dbReference type="EMBL" id="WYF44363.1"/>
    </source>
</evidence>
<dbReference type="PANTHER" id="PTHR11361">
    <property type="entry name" value="DNA MISMATCH REPAIR PROTEIN MUTS FAMILY MEMBER"/>
    <property type="match status" value="1"/>
</dbReference>
<dbReference type="AlphaFoldDB" id="A0AAU6Q201"/>
<dbReference type="SMART" id="SM00533">
    <property type="entry name" value="MUTSd"/>
    <property type="match status" value="1"/>
</dbReference>
<dbReference type="SUPFAM" id="SSF55271">
    <property type="entry name" value="DNA repair protein MutS, domain I"/>
    <property type="match status" value="1"/>
</dbReference>
<dbReference type="Gene3D" id="3.40.1170.10">
    <property type="entry name" value="DNA repair protein MutS, domain I"/>
    <property type="match status" value="1"/>
</dbReference>
<dbReference type="Pfam" id="PF05190">
    <property type="entry name" value="MutS_IV"/>
    <property type="match status" value="1"/>
</dbReference>
<dbReference type="GO" id="GO:0140664">
    <property type="term" value="F:ATP-dependent DNA damage sensor activity"/>
    <property type="evidence" value="ECO:0007669"/>
    <property type="project" value="InterPro"/>
</dbReference>
<dbReference type="InterPro" id="IPR045076">
    <property type="entry name" value="MutS"/>
</dbReference>
<dbReference type="Pfam" id="PF00488">
    <property type="entry name" value="MutS_V"/>
    <property type="match status" value="1"/>
</dbReference>
<evidence type="ECO:0000256" key="1">
    <source>
        <dbReference type="ARBA" id="ARBA00006271"/>
    </source>
</evidence>
<dbReference type="InterPro" id="IPR016151">
    <property type="entry name" value="DNA_mismatch_repair_MutS_N"/>
</dbReference>
<evidence type="ECO:0000256" key="3">
    <source>
        <dbReference type="ARBA" id="ARBA00022741"/>
    </source>
</evidence>
<keyword evidence="4 10" id="KW-0227">DNA damage</keyword>
<reference evidence="12" key="1">
    <citation type="submission" date="2024-03" db="EMBL/GenBank/DDBJ databases">
        <title>Deinococcus weizhi sp. nov., isolated from human skin.</title>
        <authorList>
            <person name="Wei Z."/>
            <person name="Tian F."/>
            <person name="Yang C."/>
            <person name="Xin L.T."/>
            <person name="Wen Z.J."/>
            <person name="Lan K.C."/>
            <person name="Yu L."/>
            <person name="Zhe W."/>
            <person name="Dan F.D."/>
            <person name="Jun W."/>
            <person name="Rui Z."/>
            <person name="Yong X.J."/>
            <person name="Ting Y."/>
            <person name="Wei X."/>
            <person name="Xu Z.G."/>
            <person name="Xin Z."/>
            <person name="Dong F.G."/>
            <person name="Ni X.M."/>
            <person name="Zheng M.G."/>
            <person name="Chun Y."/>
            <person name="Qian W.X."/>
        </authorList>
    </citation>
    <scope>NUCLEOTIDE SEQUENCE</scope>
    <source>
        <strain evidence="12">VB142</strain>
    </source>
</reference>
<dbReference type="Gene3D" id="3.40.50.300">
    <property type="entry name" value="P-loop containing nucleotide triphosphate hydrolases"/>
    <property type="match status" value="1"/>
</dbReference>
<dbReference type="Gene3D" id="1.10.1420.10">
    <property type="match status" value="2"/>
</dbReference>
<evidence type="ECO:0000256" key="7">
    <source>
        <dbReference type="ARBA" id="ARBA00023204"/>
    </source>
</evidence>
<dbReference type="GO" id="GO:0006298">
    <property type="term" value="P:mismatch repair"/>
    <property type="evidence" value="ECO:0007669"/>
    <property type="project" value="UniProtKB-UniRule"/>
</dbReference>
<comment type="function">
    <text evidence="8">This protein is involved in the repair of mismatches in DNA. It is possible that it carries out the mismatch recognition step. This protein has a weak ATPase activity.</text>
</comment>
<keyword evidence="6 10" id="KW-0238">DNA-binding</keyword>
<name>A0AAU6Q201_9DEIO</name>
<dbReference type="PANTHER" id="PTHR11361:SF34">
    <property type="entry name" value="DNA MISMATCH REPAIR PROTEIN MSH1, MITOCHONDRIAL"/>
    <property type="match status" value="1"/>
</dbReference>
<evidence type="ECO:0000256" key="5">
    <source>
        <dbReference type="ARBA" id="ARBA00022840"/>
    </source>
</evidence>
<keyword evidence="3 10" id="KW-0547">Nucleotide-binding</keyword>
<dbReference type="SUPFAM" id="SSF53150">
    <property type="entry name" value="DNA repair protein MutS, domain II"/>
    <property type="match status" value="1"/>
</dbReference>
<accession>A0AAU6Q201</accession>
<dbReference type="Pfam" id="PF05188">
    <property type="entry name" value="MutS_II"/>
    <property type="match status" value="1"/>
</dbReference>
<dbReference type="InterPro" id="IPR017261">
    <property type="entry name" value="DNA_mismatch_repair_MutS/MSH"/>
</dbReference>
<dbReference type="FunFam" id="3.40.50.300:FF:000870">
    <property type="entry name" value="MutS protein homolog 4"/>
    <property type="match status" value="1"/>
</dbReference>
<evidence type="ECO:0000256" key="9">
    <source>
        <dbReference type="NCBIfam" id="TIGR01070"/>
    </source>
</evidence>
<dbReference type="InterPro" id="IPR036678">
    <property type="entry name" value="MutS_con_dom_sf"/>
</dbReference>
<keyword evidence="5" id="KW-0067">ATP-binding</keyword>
<evidence type="ECO:0000259" key="11">
    <source>
        <dbReference type="PROSITE" id="PS00486"/>
    </source>
</evidence>
<feature type="domain" description="DNA mismatch repair proteins mutS family" evidence="11">
    <location>
        <begin position="698"/>
        <end position="714"/>
    </location>
</feature>
<evidence type="ECO:0000256" key="2">
    <source>
        <dbReference type="ARBA" id="ARBA00021982"/>
    </source>
</evidence>
<dbReference type="InterPro" id="IPR036187">
    <property type="entry name" value="DNA_mismatch_repair_MutS_sf"/>
</dbReference>
<evidence type="ECO:0000256" key="6">
    <source>
        <dbReference type="ARBA" id="ARBA00023125"/>
    </source>
</evidence>
<dbReference type="InterPro" id="IPR000432">
    <property type="entry name" value="DNA_mismatch_repair_MutS_C"/>
</dbReference>
<dbReference type="EMBL" id="CP149782">
    <property type="protein sequence ID" value="WYF44363.1"/>
    <property type="molecule type" value="Genomic_DNA"/>
</dbReference>
<evidence type="ECO:0000256" key="10">
    <source>
        <dbReference type="RuleBase" id="RU003756"/>
    </source>
</evidence>
<dbReference type="InterPro" id="IPR007696">
    <property type="entry name" value="DNA_mismatch_repair_MutS_core"/>
</dbReference>
<dbReference type="InterPro" id="IPR005748">
    <property type="entry name" value="DNA_mismatch_repair_MutS"/>
</dbReference>
<gene>
    <name evidence="12" type="primary">mutS</name>
    <name evidence="12" type="ORF">WDJ50_13370</name>
</gene>
<dbReference type="InterPro" id="IPR027417">
    <property type="entry name" value="P-loop_NTPase"/>
</dbReference>
<protein>
    <recommendedName>
        <fullName evidence="2 9">DNA mismatch repair protein MutS</fullName>
    </recommendedName>
</protein>
<evidence type="ECO:0000256" key="4">
    <source>
        <dbReference type="ARBA" id="ARBA00022763"/>
    </source>
</evidence>
<evidence type="ECO:0000256" key="8">
    <source>
        <dbReference type="ARBA" id="ARBA00024647"/>
    </source>
</evidence>
<comment type="similarity">
    <text evidence="1 10">Belongs to the DNA mismatch repair MutS family.</text>
</comment>
<dbReference type="GO" id="GO:0005524">
    <property type="term" value="F:ATP binding"/>
    <property type="evidence" value="ECO:0007669"/>
    <property type="project" value="UniProtKB-UniRule"/>
</dbReference>
<dbReference type="SUPFAM" id="SSF48334">
    <property type="entry name" value="DNA repair protein MutS, domain III"/>
    <property type="match status" value="1"/>
</dbReference>
<dbReference type="PIRSF" id="PIRSF037677">
    <property type="entry name" value="DNA_mis_repair_Msh6"/>
    <property type="match status" value="1"/>
</dbReference>
<dbReference type="InterPro" id="IPR007861">
    <property type="entry name" value="DNA_mismatch_repair_MutS_clamp"/>
</dbReference>
<dbReference type="InterPro" id="IPR007695">
    <property type="entry name" value="DNA_mismatch_repair_MutS-lik_N"/>
</dbReference>
<dbReference type="SUPFAM" id="SSF52540">
    <property type="entry name" value="P-loop containing nucleoside triphosphate hydrolases"/>
    <property type="match status" value="1"/>
</dbReference>
<organism evidence="12">
    <name type="scientific">Deinococcus sp. VB142</name>
    <dbReference type="NCBI Taxonomy" id="3112952"/>
    <lineage>
        <taxon>Bacteria</taxon>
        <taxon>Thermotogati</taxon>
        <taxon>Deinococcota</taxon>
        <taxon>Deinococci</taxon>
        <taxon>Deinococcales</taxon>
        <taxon>Deinococcaceae</taxon>
        <taxon>Deinococcus</taxon>
    </lineage>
</organism>
<dbReference type="Pfam" id="PF01624">
    <property type="entry name" value="MutS_I"/>
    <property type="match status" value="1"/>
</dbReference>
<dbReference type="Gene3D" id="3.30.420.110">
    <property type="entry name" value="MutS, connector domain"/>
    <property type="match status" value="1"/>
</dbReference>
<dbReference type="NCBIfam" id="NF003810">
    <property type="entry name" value="PRK05399.1"/>
    <property type="match status" value="1"/>
</dbReference>
<dbReference type="SMART" id="SM00534">
    <property type="entry name" value="MUTSac"/>
    <property type="match status" value="1"/>
</dbReference>
<proteinExistence type="inferred from homology"/>